<dbReference type="EMBL" id="BQNB010013105">
    <property type="protein sequence ID" value="GJT11904.1"/>
    <property type="molecule type" value="Genomic_DNA"/>
</dbReference>
<organism evidence="3 4">
    <name type="scientific">Tanacetum coccineum</name>
    <dbReference type="NCBI Taxonomy" id="301880"/>
    <lineage>
        <taxon>Eukaryota</taxon>
        <taxon>Viridiplantae</taxon>
        <taxon>Streptophyta</taxon>
        <taxon>Embryophyta</taxon>
        <taxon>Tracheophyta</taxon>
        <taxon>Spermatophyta</taxon>
        <taxon>Magnoliopsida</taxon>
        <taxon>eudicotyledons</taxon>
        <taxon>Gunneridae</taxon>
        <taxon>Pentapetalae</taxon>
        <taxon>asterids</taxon>
        <taxon>campanulids</taxon>
        <taxon>Asterales</taxon>
        <taxon>Asteraceae</taxon>
        <taxon>Asteroideae</taxon>
        <taxon>Anthemideae</taxon>
        <taxon>Anthemidinae</taxon>
        <taxon>Tanacetum</taxon>
    </lineage>
</organism>
<feature type="region of interest" description="Disordered" evidence="2">
    <location>
        <begin position="357"/>
        <end position="378"/>
    </location>
</feature>
<evidence type="ECO:0000256" key="2">
    <source>
        <dbReference type="SAM" id="MobiDB-lite"/>
    </source>
</evidence>
<name>A0ABQ5BG91_9ASTR</name>
<reference evidence="3" key="2">
    <citation type="submission" date="2022-01" db="EMBL/GenBank/DDBJ databases">
        <authorList>
            <person name="Yamashiro T."/>
            <person name="Shiraishi A."/>
            <person name="Satake H."/>
            <person name="Nakayama K."/>
        </authorList>
    </citation>
    <scope>NUCLEOTIDE SEQUENCE</scope>
</reference>
<evidence type="ECO:0000256" key="1">
    <source>
        <dbReference type="SAM" id="Coils"/>
    </source>
</evidence>
<protein>
    <recommendedName>
        <fullName evidence="5">Xylulose kinase-1</fullName>
    </recommendedName>
</protein>
<keyword evidence="4" id="KW-1185">Reference proteome</keyword>
<feature type="compositionally biased region" description="Basic and acidic residues" evidence="2">
    <location>
        <begin position="361"/>
        <end position="377"/>
    </location>
</feature>
<evidence type="ECO:0008006" key="5">
    <source>
        <dbReference type="Google" id="ProtNLM"/>
    </source>
</evidence>
<gene>
    <name evidence="3" type="ORF">Tco_0858946</name>
</gene>
<proteinExistence type="predicted"/>
<keyword evidence="1" id="KW-0175">Coiled coil</keyword>
<reference evidence="3" key="1">
    <citation type="journal article" date="2022" name="Int. J. Mol. Sci.">
        <title>Draft Genome of Tanacetum Coccineum: Genomic Comparison of Closely Related Tanacetum-Family Plants.</title>
        <authorList>
            <person name="Yamashiro T."/>
            <person name="Shiraishi A."/>
            <person name="Nakayama K."/>
            <person name="Satake H."/>
        </authorList>
    </citation>
    <scope>NUCLEOTIDE SEQUENCE</scope>
</reference>
<evidence type="ECO:0000313" key="4">
    <source>
        <dbReference type="Proteomes" id="UP001151760"/>
    </source>
</evidence>
<feature type="compositionally biased region" description="Basic residues" evidence="2">
    <location>
        <begin position="214"/>
        <end position="223"/>
    </location>
</feature>
<feature type="coiled-coil region" evidence="1">
    <location>
        <begin position="654"/>
        <end position="681"/>
    </location>
</feature>
<dbReference type="Proteomes" id="UP001151760">
    <property type="component" value="Unassembled WGS sequence"/>
</dbReference>
<accession>A0ABQ5BG91</accession>
<evidence type="ECO:0000313" key="3">
    <source>
        <dbReference type="EMBL" id="GJT11904.1"/>
    </source>
</evidence>
<feature type="region of interest" description="Disordered" evidence="2">
    <location>
        <begin position="188"/>
        <end position="240"/>
    </location>
</feature>
<sequence>MADLKFADTHNLVAFLSKPTESKGFEQIVDFLNENPIRYALTINPTIYILCIEQVWSTVKAKTVNGEVQLHALVDGKKIIITESTVRRDLQLEDAEGVDCLPNSTIFEQLTLMRSKITAWNEFSSTMASAIIFFLDKQLEGMPTHNRIYIAPSHTKKIFGNMRRVGKGFSGRETPLFQTMVVQDQAEMGEGSANPTDPHHTPTFIQPSTSQPQKKQKPRKPKRKDTQIPQSSGPTEHVADEAVYKELDDSLVRAATTASSLEAEQDSEVATKDVNLTIDEVTLAQALAALKTVKPKVKANVVRKPSVPVSVASTRVVCIQLNNCLTIPTLRKELSLLSGLDEDWECYSGSKVDAEPVGSRLHAEETRSTEEQEEGKTQPKLIRRRFDYLLKNMDGRSKKDFNVDILDFSTDFPAIVYNDALTSNENVLRTNYMAPLPPRAQRHLWLRYQVDGYTEEIVHDFELGMETGKEKPITHGLTEDMGETLTDRMRMVYTGEEGQVLFSSHAWRRLFEIRGPLVQEFILEFFRTCRISDTELGLDVTDTLCFQLGGPRHPVRRLCHMLISYNISGWGQAPEKADGRKSRAKMSRGHFIGCLAEHFGLVSDEGLMGLTREAADCYGWCPEIAEGAPDVDEDAQVVPAPVQATQPPLAAASIRTMAQRLSRLKEEVHNLRGDMGEQREVLDSMARYFSRFTAWTVTSLSLMMDRSGVRYMSYAHTCIPYQRHRVGEQDKMNGMSHSYQKLKGFFKGVLNLGPEFIRDTKVEEWLTRGHTSMHEMQFGIRRIHAHDTTYLANQTCIDTFDRIPEIGLHGFLIFCTGPRWKEIDNVVIMEYFVKISKKARIMELKRRNLKNTILTSNMSYPSRKIRRICACTSQETTKNKVQYAVSIRPLYAKRDIESMTVVEDVLRLPEIIRRIRKNGLISNNAMKFGTKVSKSVEVFERSTHQQDGSYKEDVKAAAKHRRSNSACDKGMLNVEVRDASAIWLRNLIKNLLAEGTQNQVKDTLLIRVEIEEDVNVRISLCHTLAKAFIVFDVENWGPELFG</sequence>
<comment type="caution">
    <text evidence="3">The sequence shown here is derived from an EMBL/GenBank/DDBJ whole genome shotgun (WGS) entry which is preliminary data.</text>
</comment>